<organism evidence="1 2">
    <name type="scientific">Salix udensis</name>
    <dbReference type="NCBI Taxonomy" id="889485"/>
    <lineage>
        <taxon>Eukaryota</taxon>
        <taxon>Viridiplantae</taxon>
        <taxon>Streptophyta</taxon>
        <taxon>Embryophyta</taxon>
        <taxon>Tracheophyta</taxon>
        <taxon>Spermatophyta</taxon>
        <taxon>Magnoliopsida</taxon>
        <taxon>eudicotyledons</taxon>
        <taxon>Gunneridae</taxon>
        <taxon>Pentapetalae</taxon>
        <taxon>rosids</taxon>
        <taxon>fabids</taxon>
        <taxon>Malpighiales</taxon>
        <taxon>Salicaceae</taxon>
        <taxon>Saliceae</taxon>
        <taxon>Salix</taxon>
    </lineage>
</organism>
<protein>
    <submittedName>
        <fullName evidence="1">Uncharacterized protein</fullName>
    </submittedName>
</protein>
<dbReference type="Proteomes" id="UP001162972">
    <property type="component" value="Chromosome 4"/>
</dbReference>
<name>A0AAD6JDQ3_9ROSI</name>
<sequence>MLSSIQSFFFFFSSQHLQVMMELLQSTPKATHKQLQVLQDVLSACFFTLPLQSNELRGVDSTRIGSGRTCLQLKVLSKLRISCKNIGFPHALQVIKARTNSYGFLTLSFSKFIS</sequence>
<gene>
    <name evidence="1" type="ORF">OIU84_015233</name>
</gene>
<dbReference type="EMBL" id="JAPFFJ010000018">
    <property type="protein sequence ID" value="KAJ6403276.1"/>
    <property type="molecule type" value="Genomic_DNA"/>
</dbReference>
<accession>A0AAD6JDQ3</accession>
<proteinExistence type="predicted"/>
<dbReference type="AlphaFoldDB" id="A0AAD6JDQ3"/>
<reference evidence="1 2" key="1">
    <citation type="journal article" date="2023" name="Int. J. Mol. Sci.">
        <title>De Novo Assembly and Annotation of 11 Diverse Shrub Willow (Salix) Genomes Reveals Novel Gene Organization in Sex-Linked Regions.</title>
        <authorList>
            <person name="Hyden B."/>
            <person name="Feng K."/>
            <person name="Yates T.B."/>
            <person name="Jawdy S."/>
            <person name="Cereghino C."/>
            <person name="Smart L.B."/>
            <person name="Muchero W."/>
        </authorList>
    </citation>
    <scope>NUCLEOTIDE SEQUENCE [LARGE SCALE GENOMIC DNA]</scope>
    <source>
        <tissue evidence="1">Shoot tip</tissue>
    </source>
</reference>
<keyword evidence="2" id="KW-1185">Reference proteome</keyword>
<comment type="caution">
    <text evidence="1">The sequence shown here is derived from an EMBL/GenBank/DDBJ whole genome shotgun (WGS) entry which is preliminary data.</text>
</comment>
<evidence type="ECO:0000313" key="1">
    <source>
        <dbReference type="EMBL" id="KAJ6403276.1"/>
    </source>
</evidence>
<evidence type="ECO:0000313" key="2">
    <source>
        <dbReference type="Proteomes" id="UP001162972"/>
    </source>
</evidence>